<comment type="cofactor">
    <cofactor evidence="11">
        <name>a divalent metal cation</name>
        <dbReference type="ChEBI" id="CHEBI:60240"/>
    </cofactor>
</comment>
<dbReference type="CDD" id="cd10455">
    <property type="entry name" value="GIY-YIG_SLX1"/>
    <property type="match status" value="1"/>
</dbReference>
<comment type="caution">
    <text evidence="11">Lacks conserved residue(s) required for the propagation of feature annotation.</text>
</comment>
<dbReference type="PANTHER" id="PTHR20208">
    <property type="entry name" value="STRUCTURE-SPECIFIC ENDONUCLEASE SUBUNIT SLX1"/>
    <property type="match status" value="1"/>
</dbReference>
<comment type="subunit">
    <text evidence="11">Forms a heterodimer with a member of the SLX4 family.</text>
</comment>
<dbReference type="GO" id="GO:0000724">
    <property type="term" value="P:double-strand break repair via homologous recombination"/>
    <property type="evidence" value="ECO:0007669"/>
    <property type="project" value="TreeGrafter"/>
</dbReference>
<keyword evidence="3 11" id="KW-0255">Endonuclease</keyword>
<keyword evidence="5" id="KW-0863">Zinc-finger</keyword>
<evidence type="ECO:0000256" key="12">
    <source>
        <dbReference type="SAM" id="MobiDB-lite"/>
    </source>
</evidence>
<feature type="compositionally biased region" description="Polar residues" evidence="12">
    <location>
        <begin position="53"/>
        <end position="66"/>
    </location>
</feature>
<keyword evidence="15" id="KW-1185">Reference proteome</keyword>
<dbReference type="InterPro" id="IPR027520">
    <property type="entry name" value="Slx1"/>
</dbReference>
<evidence type="ECO:0000259" key="13">
    <source>
        <dbReference type="PROSITE" id="PS50164"/>
    </source>
</evidence>
<feature type="domain" description="GIY-YIG" evidence="13">
    <location>
        <begin position="49"/>
        <end position="133"/>
    </location>
</feature>
<keyword evidence="1 11" id="KW-0540">Nuclease</keyword>
<feature type="compositionally biased region" description="Basic and acidic residues" evidence="12">
    <location>
        <begin position="38"/>
        <end position="52"/>
    </location>
</feature>
<keyword evidence="9 11" id="KW-0234">DNA repair</keyword>
<dbReference type="EMBL" id="UYWY01019838">
    <property type="protein sequence ID" value="VDM39477.1"/>
    <property type="molecule type" value="Genomic_DNA"/>
</dbReference>
<dbReference type="Pfam" id="PF01541">
    <property type="entry name" value="GIY-YIG"/>
    <property type="match status" value="1"/>
</dbReference>
<dbReference type="GO" id="GO:0033557">
    <property type="term" value="C:Slx1-Slx4 complex"/>
    <property type="evidence" value="ECO:0007669"/>
    <property type="project" value="UniProtKB-UniRule"/>
</dbReference>
<name>A0A183UI36_TOXCA</name>
<comment type="subcellular location">
    <subcellularLocation>
        <location evidence="11">Nucleus</location>
    </subcellularLocation>
</comment>
<dbReference type="InterPro" id="IPR000305">
    <property type="entry name" value="GIY-YIG_endonuc"/>
</dbReference>
<dbReference type="InterPro" id="IPR048749">
    <property type="entry name" value="SLX1_C"/>
</dbReference>
<evidence type="ECO:0000256" key="9">
    <source>
        <dbReference type="ARBA" id="ARBA00023204"/>
    </source>
</evidence>
<dbReference type="Proteomes" id="UP000050794">
    <property type="component" value="Unassembled WGS sequence"/>
</dbReference>
<keyword evidence="6 11" id="KW-0378">Hydrolase</keyword>
<dbReference type="PANTHER" id="PTHR20208:SF10">
    <property type="entry name" value="STRUCTURE-SPECIFIC ENDONUCLEASE SUBUNIT SLX1"/>
    <property type="match status" value="1"/>
</dbReference>
<reference evidence="14 15" key="2">
    <citation type="submission" date="2018-11" db="EMBL/GenBank/DDBJ databases">
        <authorList>
            <consortium name="Pathogen Informatics"/>
        </authorList>
    </citation>
    <scope>NUCLEOTIDE SEQUENCE [LARGE SCALE GENOMIC DNA]</scope>
</reference>
<keyword evidence="7" id="KW-0862">Zinc</keyword>
<keyword evidence="8 11" id="KW-0233">DNA recombination</keyword>
<dbReference type="GO" id="GO:0008821">
    <property type="term" value="F:crossover junction DNA endonuclease activity"/>
    <property type="evidence" value="ECO:0007669"/>
    <property type="project" value="TreeGrafter"/>
</dbReference>
<evidence type="ECO:0000313" key="14">
    <source>
        <dbReference type="EMBL" id="VDM39477.1"/>
    </source>
</evidence>
<dbReference type="InterPro" id="IPR013083">
    <property type="entry name" value="Znf_RING/FYVE/PHD"/>
</dbReference>
<evidence type="ECO:0000256" key="5">
    <source>
        <dbReference type="ARBA" id="ARBA00022771"/>
    </source>
</evidence>
<evidence type="ECO:0000256" key="6">
    <source>
        <dbReference type="ARBA" id="ARBA00022801"/>
    </source>
</evidence>
<dbReference type="GO" id="GO:0017108">
    <property type="term" value="F:5'-flap endonuclease activity"/>
    <property type="evidence" value="ECO:0007669"/>
    <property type="project" value="InterPro"/>
</dbReference>
<dbReference type="InterPro" id="IPR035901">
    <property type="entry name" value="GIY-YIG_endonuc_sf"/>
</dbReference>
<comment type="function">
    <text evidence="11">Catalytic subunit of a heterodimeric structure-specific endonuclease that resolves DNA secondary structures generated during DNA repair and recombination. Has endonuclease activity towards branched DNA substrates, introducing single-strand cuts in duplex DNA close to junctions with ss-DNA.</text>
</comment>
<dbReference type="PROSITE" id="PS50164">
    <property type="entry name" value="GIY_YIG"/>
    <property type="match status" value="1"/>
</dbReference>
<dbReference type="Gene3D" id="3.30.40.10">
    <property type="entry name" value="Zinc/RING finger domain, C3HC4 (zinc finger)"/>
    <property type="match status" value="1"/>
</dbReference>
<dbReference type="WBParaSite" id="TCNE_0000815601-mRNA-1">
    <property type="protein sequence ID" value="TCNE_0000815601-mRNA-1"/>
    <property type="gene ID" value="TCNE_0000815601"/>
</dbReference>
<evidence type="ECO:0000256" key="8">
    <source>
        <dbReference type="ARBA" id="ARBA00023172"/>
    </source>
</evidence>
<dbReference type="AlphaFoldDB" id="A0A183UI36"/>
<comment type="similarity">
    <text evidence="11">Belongs to the SLX1 family.</text>
</comment>
<dbReference type="HAMAP" id="MF_03100">
    <property type="entry name" value="Endonuc_su_Slx1"/>
    <property type="match status" value="1"/>
</dbReference>
<evidence type="ECO:0000256" key="7">
    <source>
        <dbReference type="ARBA" id="ARBA00022833"/>
    </source>
</evidence>
<evidence type="ECO:0000256" key="3">
    <source>
        <dbReference type="ARBA" id="ARBA00022759"/>
    </source>
</evidence>
<evidence type="ECO:0000256" key="10">
    <source>
        <dbReference type="ARBA" id="ARBA00023242"/>
    </source>
</evidence>
<organism evidence="15 16">
    <name type="scientific">Toxocara canis</name>
    <name type="common">Canine roundworm</name>
    <dbReference type="NCBI Taxonomy" id="6265"/>
    <lineage>
        <taxon>Eukaryota</taxon>
        <taxon>Metazoa</taxon>
        <taxon>Ecdysozoa</taxon>
        <taxon>Nematoda</taxon>
        <taxon>Chromadorea</taxon>
        <taxon>Rhabditida</taxon>
        <taxon>Spirurina</taxon>
        <taxon>Ascaridomorpha</taxon>
        <taxon>Ascaridoidea</taxon>
        <taxon>Toxocaridae</taxon>
        <taxon>Toxocara</taxon>
    </lineage>
</organism>
<evidence type="ECO:0000256" key="2">
    <source>
        <dbReference type="ARBA" id="ARBA00022723"/>
    </source>
</evidence>
<dbReference type="Pfam" id="PF21202">
    <property type="entry name" value="SLX1_C"/>
    <property type="match status" value="1"/>
</dbReference>
<sequence length="318" mass="36572">MECEGLRFFIYRDPRRAEGDSASDVLRFKRRSFSQHVLSDRQNAEENEDRRQCFSQISPTPPTDNNRCYIGYTVDPNRRIRQHNAGKQFGGAGRTDHRGPWDMVCIIHGFPNSVSALRFEWAWQNPDKSRRLRSLSLRKKQKESAFAFRFRIACHMLNSDPWRRLSLTFRWLLPSSEIAFPPELPLSPHMSVARGLVEKTSTLVPQLPEQYIYIRKCAICSQTISKISELVRCTAQQQSCGSHFHMRCLSKTVLAASNELHAQLFPISGKCPKCDATFIWGDLIRDQRLLLSIDKAKPIFINEEHAVSKVPAGKLLKI</sequence>
<evidence type="ECO:0000313" key="15">
    <source>
        <dbReference type="Proteomes" id="UP000050794"/>
    </source>
</evidence>
<dbReference type="InterPro" id="IPR050381">
    <property type="entry name" value="SLX1_endonuclease"/>
</dbReference>
<dbReference type="SUPFAM" id="SSF57850">
    <property type="entry name" value="RING/U-box"/>
    <property type="match status" value="1"/>
</dbReference>
<evidence type="ECO:0000256" key="11">
    <source>
        <dbReference type="HAMAP-Rule" id="MF_03100"/>
    </source>
</evidence>
<dbReference type="EC" id="3.1.-.-" evidence="11"/>
<evidence type="ECO:0000313" key="16">
    <source>
        <dbReference type="WBParaSite" id="TCNE_0000815601-mRNA-1"/>
    </source>
</evidence>
<accession>A0A183UI36</accession>
<gene>
    <name evidence="14" type="ORF">TCNE_LOCUS8156</name>
</gene>
<dbReference type="GO" id="GO:0008270">
    <property type="term" value="F:zinc ion binding"/>
    <property type="evidence" value="ECO:0007669"/>
    <property type="project" value="UniProtKB-KW"/>
</dbReference>
<keyword evidence="2" id="KW-0479">Metal-binding</keyword>
<reference evidence="16" key="1">
    <citation type="submission" date="2016-06" db="UniProtKB">
        <authorList>
            <consortium name="WormBaseParasite"/>
        </authorList>
    </citation>
    <scope>IDENTIFICATION</scope>
</reference>
<proteinExistence type="inferred from homology"/>
<dbReference type="Gene3D" id="3.40.1440.10">
    <property type="entry name" value="GIY-YIG endonuclease"/>
    <property type="match status" value="1"/>
</dbReference>
<dbReference type="FunFam" id="3.40.1440.10:FF:000008">
    <property type="entry name" value="Structure-specific endonuclease subunit SLX1 homolog"/>
    <property type="match status" value="1"/>
</dbReference>
<feature type="region of interest" description="Disordered" evidence="12">
    <location>
        <begin position="37"/>
        <end position="66"/>
    </location>
</feature>
<keyword evidence="10 11" id="KW-0539">Nucleus</keyword>
<protein>
    <recommendedName>
        <fullName evidence="11">Structure-specific endonuclease subunit SLX1 homolog</fullName>
        <ecNumber evidence="11">3.1.-.-</ecNumber>
    </recommendedName>
</protein>
<keyword evidence="4 11" id="KW-0227">DNA damage</keyword>
<evidence type="ECO:0000256" key="4">
    <source>
        <dbReference type="ARBA" id="ARBA00022763"/>
    </source>
</evidence>
<evidence type="ECO:0000256" key="1">
    <source>
        <dbReference type="ARBA" id="ARBA00022722"/>
    </source>
</evidence>